<evidence type="ECO:0000256" key="4">
    <source>
        <dbReference type="ARBA" id="ARBA00022448"/>
    </source>
</evidence>
<dbReference type="GO" id="GO:0042597">
    <property type="term" value="C:periplasmic space"/>
    <property type="evidence" value="ECO:0007669"/>
    <property type="project" value="UniProtKB-SubCell"/>
</dbReference>
<comment type="caution">
    <text evidence="14">The sequence shown here is derived from an EMBL/GenBank/DDBJ whole genome shotgun (WGS) entry which is preliminary data.</text>
</comment>
<dbReference type="EMBL" id="VSZS01000064">
    <property type="protein sequence ID" value="TYR31540.1"/>
    <property type="molecule type" value="Genomic_DNA"/>
</dbReference>
<dbReference type="Pfam" id="PF01297">
    <property type="entry name" value="ZnuA"/>
    <property type="match status" value="1"/>
</dbReference>
<comment type="subcellular location">
    <subcellularLocation>
        <location evidence="1">Periplasm</location>
    </subcellularLocation>
</comment>
<dbReference type="InterPro" id="IPR050492">
    <property type="entry name" value="Bact_metal-bind_prot9"/>
</dbReference>
<evidence type="ECO:0000256" key="8">
    <source>
        <dbReference type="ARBA" id="ARBA00022833"/>
    </source>
</evidence>
<reference evidence="14 15" key="2">
    <citation type="submission" date="2019-09" db="EMBL/GenBank/DDBJ databases">
        <title>Mesorhizobium sp. MaA-C15 isolated from Microcystis aeruginosa.</title>
        <authorList>
            <person name="Jeong S.E."/>
            <person name="Jin H.M."/>
            <person name="Jeon C.O."/>
        </authorList>
    </citation>
    <scope>NUCLEOTIDE SEQUENCE [LARGE SCALE GENOMIC DNA]</scope>
    <source>
        <strain evidence="14 15">MaA-C15</strain>
    </source>
</reference>
<keyword evidence="10" id="KW-0406">Ion transport</keyword>
<keyword evidence="9" id="KW-0864">Zinc transport</keyword>
<keyword evidence="5" id="KW-0479">Metal-binding</keyword>
<evidence type="ECO:0000256" key="12">
    <source>
        <dbReference type="SAM" id="MobiDB-lite"/>
    </source>
</evidence>
<keyword evidence="11" id="KW-1015">Disulfide bond</keyword>
<evidence type="ECO:0000256" key="2">
    <source>
        <dbReference type="ARBA" id="ARBA00011028"/>
    </source>
</evidence>
<evidence type="ECO:0000256" key="11">
    <source>
        <dbReference type="ARBA" id="ARBA00023157"/>
    </source>
</evidence>
<dbReference type="GO" id="GO:0046872">
    <property type="term" value="F:metal ion binding"/>
    <property type="evidence" value="ECO:0007669"/>
    <property type="project" value="UniProtKB-KW"/>
</dbReference>
<evidence type="ECO:0000256" key="1">
    <source>
        <dbReference type="ARBA" id="ARBA00004418"/>
    </source>
</evidence>
<dbReference type="InterPro" id="IPR035520">
    <property type="entry name" value="ZnuA"/>
</dbReference>
<keyword evidence="8" id="KW-0862">Zinc</keyword>
<protein>
    <recommendedName>
        <fullName evidence="3">High-affinity zinc uptake system protein ZnuA</fullName>
    </recommendedName>
</protein>
<accession>A0A5D4GYD6</accession>
<dbReference type="Proteomes" id="UP000323258">
    <property type="component" value="Unassembled WGS sequence"/>
</dbReference>
<feature type="signal peptide" evidence="13">
    <location>
        <begin position="1"/>
        <end position="32"/>
    </location>
</feature>
<dbReference type="CDD" id="cd01019">
    <property type="entry name" value="ZnuA"/>
    <property type="match status" value="1"/>
</dbReference>
<evidence type="ECO:0000313" key="15">
    <source>
        <dbReference type="Proteomes" id="UP000323258"/>
    </source>
</evidence>
<evidence type="ECO:0000256" key="13">
    <source>
        <dbReference type="SAM" id="SignalP"/>
    </source>
</evidence>
<keyword evidence="6 13" id="KW-0732">Signal</keyword>
<evidence type="ECO:0000256" key="5">
    <source>
        <dbReference type="ARBA" id="ARBA00022723"/>
    </source>
</evidence>
<keyword evidence="7" id="KW-0574">Periplasm</keyword>
<proteinExistence type="inferred from homology"/>
<feature type="region of interest" description="Disordered" evidence="12">
    <location>
        <begin position="130"/>
        <end position="167"/>
    </location>
</feature>
<evidence type="ECO:0000313" key="14">
    <source>
        <dbReference type="EMBL" id="TYR31540.1"/>
    </source>
</evidence>
<dbReference type="InterPro" id="IPR006127">
    <property type="entry name" value="ZnuA-like"/>
</dbReference>
<evidence type="ECO:0000256" key="6">
    <source>
        <dbReference type="ARBA" id="ARBA00022729"/>
    </source>
</evidence>
<name>A0A5D4GYD6_9HYPH</name>
<dbReference type="NCBIfam" id="NF007091">
    <property type="entry name" value="PRK09545.1"/>
    <property type="match status" value="1"/>
</dbReference>
<feature type="chain" id="PRO_5023068497" description="High-affinity zinc uptake system protein ZnuA" evidence="13">
    <location>
        <begin position="33"/>
        <end position="343"/>
    </location>
</feature>
<organism evidence="14 15">
    <name type="scientific">Neoaquamicrobium microcysteis</name>
    <dbReference type="NCBI Taxonomy" id="2682781"/>
    <lineage>
        <taxon>Bacteria</taxon>
        <taxon>Pseudomonadati</taxon>
        <taxon>Pseudomonadota</taxon>
        <taxon>Alphaproteobacteria</taxon>
        <taxon>Hyphomicrobiales</taxon>
        <taxon>Phyllobacteriaceae</taxon>
        <taxon>Neoaquamicrobium</taxon>
    </lineage>
</organism>
<gene>
    <name evidence="14" type="primary">znuA</name>
    <name evidence="14" type="ORF">FY036_14810</name>
</gene>
<reference evidence="14 15" key="1">
    <citation type="submission" date="2019-08" db="EMBL/GenBank/DDBJ databases">
        <authorList>
            <person name="Seo Y.L."/>
        </authorList>
    </citation>
    <scope>NUCLEOTIDE SEQUENCE [LARGE SCALE GENOMIC DNA]</scope>
    <source>
        <strain evidence="14 15">MaA-C15</strain>
    </source>
</reference>
<keyword evidence="4" id="KW-0813">Transport</keyword>
<dbReference type="GO" id="GO:0006829">
    <property type="term" value="P:zinc ion transport"/>
    <property type="evidence" value="ECO:0007669"/>
    <property type="project" value="UniProtKB-KW"/>
</dbReference>
<sequence length="343" mass="37403">MRRDRAMTLKKLRTITLASASLAVLGTGHAIAMDGVVASIKPIHSLVSAVMEGVGEPELIVRSTGSEHAYTLRPSDANALQNAKIVFWVGHEMETFLEGPIETLAGGATVVALEDAEGLEKLKFREGGPFEAHAHGEDDHGHAHEGHDHEGHDHAHDDHGHDEHHSHAHGEYDLHFWLDPLNAKLLLAQIEKTLSEADPDNAERYRANVETYSARLDELVSEVEAQLAPVKDKPFVVFHDAYQYFEQRFGVNVVGSITVNPEIMPGAQRVAEIKARIAELRAACIFAEPQFEPRLVSVVAEGTDTKSGVLDPLGADLDDGPELYFELIRNMGTSMAACLSQAG</sequence>
<evidence type="ECO:0000256" key="9">
    <source>
        <dbReference type="ARBA" id="ARBA00022906"/>
    </source>
</evidence>
<evidence type="ECO:0000256" key="7">
    <source>
        <dbReference type="ARBA" id="ARBA00022764"/>
    </source>
</evidence>
<dbReference type="PANTHER" id="PTHR42953:SF3">
    <property type="entry name" value="HIGH-AFFINITY ZINC UPTAKE SYSTEM PROTEIN ZNUA"/>
    <property type="match status" value="1"/>
</dbReference>
<keyword evidence="15" id="KW-1185">Reference proteome</keyword>
<dbReference type="Gene3D" id="3.40.50.1980">
    <property type="entry name" value="Nitrogenase molybdenum iron protein domain"/>
    <property type="match status" value="3"/>
</dbReference>
<dbReference type="SUPFAM" id="SSF53807">
    <property type="entry name" value="Helical backbone' metal receptor"/>
    <property type="match status" value="1"/>
</dbReference>
<comment type="similarity">
    <text evidence="2">Belongs to the bacterial solute-binding protein 9 family.</text>
</comment>
<dbReference type="AlphaFoldDB" id="A0A5D4GYD6"/>
<dbReference type="OrthoDB" id="7346865at2"/>
<evidence type="ECO:0000256" key="3">
    <source>
        <dbReference type="ARBA" id="ARBA00015915"/>
    </source>
</evidence>
<dbReference type="PANTHER" id="PTHR42953">
    <property type="entry name" value="HIGH-AFFINITY ZINC UPTAKE SYSTEM PROTEIN ZNUA-RELATED"/>
    <property type="match status" value="1"/>
</dbReference>
<evidence type="ECO:0000256" key="10">
    <source>
        <dbReference type="ARBA" id="ARBA00023065"/>
    </source>
</evidence>